<reference evidence="3" key="1">
    <citation type="submission" date="2023-08" db="EMBL/GenBank/DDBJ databases">
        <title>Black Yeasts Isolated from many extreme environments.</title>
        <authorList>
            <person name="Coleine C."/>
            <person name="Stajich J.E."/>
            <person name="Selbmann L."/>
        </authorList>
    </citation>
    <scope>NUCLEOTIDE SEQUENCE</scope>
    <source>
        <strain evidence="3">CCFEE 5810</strain>
    </source>
</reference>
<gene>
    <name evidence="3" type="ORF">LTR97_009684</name>
</gene>
<evidence type="ECO:0000256" key="2">
    <source>
        <dbReference type="SAM" id="MobiDB-lite"/>
    </source>
</evidence>
<feature type="compositionally biased region" description="Basic and acidic residues" evidence="2">
    <location>
        <begin position="75"/>
        <end position="94"/>
    </location>
</feature>
<sequence>MDRLLAELRAEVAASVRRREEQDQLQRNMAESDRQLANLQAGAGSLEREVAWFARTEVSFWNSVTQGDQRVNVLDGEHRSDERAQSVSKAEQRE</sequence>
<dbReference type="AlphaFoldDB" id="A0AAN7ZZH2"/>
<dbReference type="EMBL" id="JAVRQU010000016">
    <property type="protein sequence ID" value="KAK5694065.1"/>
    <property type="molecule type" value="Genomic_DNA"/>
</dbReference>
<evidence type="ECO:0000313" key="3">
    <source>
        <dbReference type="EMBL" id="KAK5694065.1"/>
    </source>
</evidence>
<organism evidence="3 4">
    <name type="scientific">Elasticomyces elasticus</name>
    <dbReference type="NCBI Taxonomy" id="574655"/>
    <lineage>
        <taxon>Eukaryota</taxon>
        <taxon>Fungi</taxon>
        <taxon>Dikarya</taxon>
        <taxon>Ascomycota</taxon>
        <taxon>Pezizomycotina</taxon>
        <taxon>Dothideomycetes</taxon>
        <taxon>Dothideomycetidae</taxon>
        <taxon>Mycosphaerellales</taxon>
        <taxon>Teratosphaeriaceae</taxon>
        <taxon>Elasticomyces</taxon>
    </lineage>
</organism>
<comment type="caution">
    <text evidence="3">The sequence shown here is derived from an EMBL/GenBank/DDBJ whole genome shotgun (WGS) entry which is preliminary data.</text>
</comment>
<feature type="region of interest" description="Disordered" evidence="2">
    <location>
        <begin position="72"/>
        <end position="94"/>
    </location>
</feature>
<dbReference type="Proteomes" id="UP001310594">
    <property type="component" value="Unassembled WGS sequence"/>
</dbReference>
<feature type="coiled-coil region" evidence="1">
    <location>
        <begin position="22"/>
        <end position="49"/>
    </location>
</feature>
<accession>A0AAN7ZZH2</accession>
<evidence type="ECO:0000313" key="4">
    <source>
        <dbReference type="Proteomes" id="UP001310594"/>
    </source>
</evidence>
<name>A0AAN7ZZH2_9PEZI</name>
<evidence type="ECO:0000256" key="1">
    <source>
        <dbReference type="SAM" id="Coils"/>
    </source>
</evidence>
<protein>
    <submittedName>
        <fullName evidence="3">Uncharacterized protein</fullName>
    </submittedName>
</protein>
<proteinExistence type="predicted"/>
<keyword evidence="1" id="KW-0175">Coiled coil</keyword>